<evidence type="ECO:0000256" key="7">
    <source>
        <dbReference type="ARBA" id="ARBA00023049"/>
    </source>
</evidence>
<gene>
    <name evidence="12" type="ORF">DDZ16_18430</name>
</gene>
<dbReference type="EMBL" id="QEWP01000022">
    <property type="protein sequence ID" value="PWD97933.1"/>
    <property type="molecule type" value="Genomic_DNA"/>
</dbReference>
<dbReference type="Pfam" id="PF00675">
    <property type="entry name" value="Peptidase_M16"/>
    <property type="match status" value="1"/>
</dbReference>
<dbReference type="PANTHER" id="PTHR43690:SF17">
    <property type="entry name" value="PROTEIN YHJJ"/>
    <property type="match status" value="1"/>
</dbReference>
<dbReference type="InterPro" id="IPR007863">
    <property type="entry name" value="Peptidase_M16_C"/>
</dbReference>
<keyword evidence="3" id="KW-0645">Protease</keyword>
<dbReference type="Gene3D" id="3.30.830.10">
    <property type="entry name" value="Metalloenzyme, LuxS/M16 peptidase-like"/>
    <property type="match status" value="4"/>
</dbReference>
<dbReference type="InterPro" id="IPR011249">
    <property type="entry name" value="Metalloenz_LuxS/M16"/>
</dbReference>
<dbReference type="InterPro" id="IPR001431">
    <property type="entry name" value="Pept_M16_Zn_BS"/>
</dbReference>
<keyword evidence="13" id="KW-1185">Reference proteome</keyword>
<keyword evidence="5" id="KW-0378">Hydrolase</keyword>
<keyword evidence="7" id="KW-0482">Metalloprotease</keyword>
<feature type="signal peptide" evidence="9">
    <location>
        <begin position="1"/>
        <end position="22"/>
    </location>
</feature>
<feature type="domain" description="Peptidase M16 C-terminal" evidence="11">
    <location>
        <begin position="688"/>
        <end position="864"/>
    </location>
</feature>
<feature type="domain" description="Peptidase M16 C-terminal" evidence="11">
    <location>
        <begin position="212"/>
        <end position="390"/>
    </location>
</feature>
<dbReference type="GO" id="GO:0006508">
    <property type="term" value="P:proteolysis"/>
    <property type="evidence" value="ECO:0007669"/>
    <property type="project" value="UniProtKB-KW"/>
</dbReference>
<keyword evidence="9" id="KW-0732">Signal</keyword>
<evidence type="ECO:0000259" key="10">
    <source>
        <dbReference type="Pfam" id="PF00675"/>
    </source>
</evidence>
<evidence type="ECO:0000256" key="2">
    <source>
        <dbReference type="ARBA" id="ARBA00007261"/>
    </source>
</evidence>
<dbReference type="SUPFAM" id="SSF63411">
    <property type="entry name" value="LuxS/MPP-like metallohydrolase"/>
    <property type="match status" value="4"/>
</dbReference>
<comment type="similarity">
    <text evidence="2 8">Belongs to the peptidase M16 family.</text>
</comment>
<dbReference type="PROSITE" id="PS00143">
    <property type="entry name" value="INSULINASE"/>
    <property type="match status" value="1"/>
</dbReference>
<dbReference type="GO" id="GO:0046872">
    <property type="term" value="F:metal ion binding"/>
    <property type="evidence" value="ECO:0007669"/>
    <property type="project" value="UniProtKB-KW"/>
</dbReference>
<dbReference type="PANTHER" id="PTHR43690">
    <property type="entry name" value="NARDILYSIN"/>
    <property type="match status" value="1"/>
</dbReference>
<evidence type="ECO:0000256" key="9">
    <source>
        <dbReference type="SAM" id="SignalP"/>
    </source>
</evidence>
<dbReference type="Pfam" id="PF05193">
    <property type="entry name" value="Peptidase_M16_C"/>
    <property type="match status" value="2"/>
</dbReference>
<feature type="domain" description="Peptidase M16 N-terminal" evidence="10">
    <location>
        <begin position="54"/>
        <end position="169"/>
    </location>
</feature>
<sequence>MKKVFQIIIFCLIGLVPLMGQAQIDSQAPIPLNPKLVKKTLPNGFTYYLQNNALPENQIRMRLVIKAGSIQETEAQRGFAHFLEHMVFNGSKHFPENSLIDYLQSIGVEFGADVNAYTGYDETVYMLPLPDGKKQTLDKAFLFFGDILSGLTLSTEAIDNERNIILEEWRTTIGLNQRLKDAMYPLLYHNSRYLHRRPIGLMDVVTKQGNDEELRKFYRSWYRPDLASLIVVGDFDEEDIEKRINSVFGPLENPENAPERKFYTVPSHDSTFVKIIKDKEITSTSVKMIRKFPHRDEKTLADLKRSVVNLIYTYMVNQRLSDIAQRKEAPFMYAQSYAASASGKTDRYVSLVTTKSDQIIEGTQGLMRELLRIKKHGFTQPELDRKKDILYNDFERMAREEDTQTSKQIMEAISNHIIYGEEYAGISFNKDFVHKVIDEITLSDIQNLVNEYIDQSQRNRVILVTTPEDTDVPTEDELLGAIKSVTSQTLSRFKDIEVHGPLIADTPVSGKIKRESYSEKMGITTIEFANGVSVAMKPTKFKSDEIRFSSIRDGGYSLARPDNFDNASMASVLVSQGGLSKFSALELERLTSGKQVYVSPYIHRYTEGVSGFSSKDDFETLLQLTYLTYTAPRKDEAQFERFIDNKKEYNKNAFNNPDSYFTDEINKVMMQNSPRTATLLSPEKLDDLSLDKAMGFYKSRFKSAYGTRFFMVGSFDVDSVKPLLSKYLGSLPGEKIETKFVDHGIRPPKGEHQYIFPRNRVEKTKVLMRFTGEYPNTQKARIEMGLLSDVLTIRLNKKLREEIGGVYSPFASSVILQRPYNSYRMDIYFTCSPANLDTLLQAALKEVEIMQGGISEENLEKVKKAWLKNRESSLNTNGYWRKLLEDQWTRGEDEKDFEKYENQIQNVTGKQLQKLARKYLDQKNHLEFILSPHN</sequence>
<evidence type="ECO:0000313" key="12">
    <source>
        <dbReference type="EMBL" id="PWD97933.1"/>
    </source>
</evidence>
<evidence type="ECO:0000256" key="3">
    <source>
        <dbReference type="ARBA" id="ARBA00022670"/>
    </source>
</evidence>
<evidence type="ECO:0008006" key="14">
    <source>
        <dbReference type="Google" id="ProtNLM"/>
    </source>
</evidence>
<proteinExistence type="inferred from homology"/>
<evidence type="ECO:0000256" key="6">
    <source>
        <dbReference type="ARBA" id="ARBA00022833"/>
    </source>
</evidence>
<accession>A0A2U2B4E6</accession>
<keyword evidence="6" id="KW-0862">Zinc</keyword>
<evidence type="ECO:0000256" key="1">
    <source>
        <dbReference type="ARBA" id="ARBA00001947"/>
    </source>
</evidence>
<dbReference type="RefSeq" id="WP_109265951.1">
    <property type="nucleotide sequence ID" value="NZ_QEWP01000022.1"/>
</dbReference>
<reference evidence="12 13" key="1">
    <citation type="submission" date="2018-05" db="EMBL/GenBank/DDBJ databases">
        <title>Marinilabilia rubrum sp. nov., isolated from saltern sediment.</title>
        <authorList>
            <person name="Zhang R."/>
        </authorList>
    </citation>
    <scope>NUCLEOTIDE SEQUENCE [LARGE SCALE GENOMIC DNA]</scope>
    <source>
        <strain evidence="12 13">WTE16</strain>
    </source>
</reference>
<dbReference type="GO" id="GO:0004222">
    <property type="term" value="F:metalloendopeptidase activity"/>
    <property type="evidence" value="ECO:0007669"/>
    <property type="project" value="InterPro"/>
</dbReference>
<protein>
    <recommendedName>
        <fullName evidence="14">Insulinase family protein</fullName>
    </recommendedName>
</protein>
<name>A0A2U2B4E6_9BACT</name>
<evidence type="ECO:0000256" key="8">
    <source>
        <dbReference type="RuleBase" id="RU004447"/>
    </source>
</evidence>
<evidence type="ECO:0000256" key="5">
    <source>
        <dbReference type="ARBA" id="ARBA00022801"/>
    </source>
</evidence>
<dbReference type="OrthoDB" id="9811314at2"/>
<dbReference type="AlphaFoldDB" id="A0A2U2B4E6"/>
<keyword evidence="4" id="KW-0479">Metal-binding</keyword>
<evidence type="ECO:0000256" key="4">
    <source>
        <dbReference type="ARBA" id="ARBA00022723"/>
    </source>
</evidence>
<evidence type="ECO:0000259" key="11">
    <source>
        <dbReference type="Pfam" id="PF05193"/>
    </source>
</evidence>
<dbReference type="InterPro" id="IPR050626">
    <property type="entry name" value="Peptidase_M16"/>
</dbReference>
<comment type="caution">
    <text evidence="12">The sequence shown here is derived from an EMBL/GenBank/DDBJ whole genome shotgun (WGS) entry which is preliminary data.</text>
</comment>
<feature type="chain" id="PRO_5015775879" description="Insulinase family protein" evidence="9">
    <location>
        <begin position="23"/>
        <end position="934"/>
    </location>
</feature>
<organism evidence="12 13">
    <name type="scientific">Marinilabilia rubra</name>
    <dbReference type="NCBI Taxonomy" id="2162893"/>
    <lineage>
        <taxon>Bacteria</taxon>
        <taxon>Pseudomonadati</taxon>
        <taxon>Bacteroidota</taxon>
        <taxon>Bacteroidia</taxon>
        <taxon>Marinilabiliales</taxon>
        <taxon>Marinilabiliaceae</taxon>
        <taxon>Marinilabilia</taxon>
    </lineage>
</organism>
<comment type="cofactor">
    <cofactor evidence="1">
        <name>Zn(2+)</name>
        <dbReference type="ChEBI" id="CHEBI:29105"/>
    </cofactor>
</comment>
<dbReference type="InterPro" id="IPR011765">
    <property type="entry name" value="Pept_M16_N"/>
</dbReference>
<evidence type="ECO:0000313" key="13">
    <source>
        <dbReference type="Proteomes" id="UP000244956"/>
    </source>
</evidence>
<dbReference type="Proteomes" id="UP000244956">
    <property type="component" value="Unassembled WGS sequence"/>
</dbReference>